<keyword evidence="2" id="KW-1185">Reference proteome</keyword>
<dbReference type="Proteomes" id="UP001168972">
    <property type="component" value="Unassembled WGS sequence"/>
</dbReference>
<comment type="caution">
    <text evidence="1">The sequence shown here is derived from an EMBL/GenBank/DDBJ whole genome shotgun (WGS) entry which is preliminary data.</text>
</comment>
<proteinExistence type="predicted"/>
<name>A0AA39F1E2_MICHY</name>
<protein>
    <submittedName>
        <fullName evidence="1">Uncharacterized protein</fullName>
    </submittedName>
</protein>
<accession>A0AA39F1E2</accession>
<reference evidence="1" key="1">
    <citation type="journal article" date="2023" name="bioRxiv">
        <title>Scaffold-level genome assemblies of two parasitoid biocontrol wasps reveal the parthenogenesis mechanism and an associated novel virus.</title>
        <authorList>
            <person name="Inwood S."/>
            <person name="Skelly J."/>
            <person name="Guhlin J."/>
            <person name="Harrop T."/>
            <person name="Goldson S."/>
            <person name="Dearden P."/>
        </authorList>
    </citation>
    <scope>NUCLEOTIDE SEQUENCE</scope>
    <source>
        <strain evidence="1">Lincoln</strain>
        <tissue evidence="1">Whole body</tissue>
    </source>
</reference>
<dbReference type="AlphaFoldDB" id="A0AA39F1E2"/>
<organism evidence="1 2">
    <name type="scientific">Microctonus hyperodae</name>
    <name type="common">Parasitoid wasp</name>
    <dbReference type="NCBI Taxonomy" id="165561"/>
    <lineage>
        <taxon>Eukaryota</taxon>
        <taxon>Metazoa</taxon>
        <taxon>Ecdysozoa</taxon>
        <taxon>Arthropoda</taxon>
        <taxon>Hexapoda</taxon>
        <taxon>Insecta</taxon>
        <taxon>Pterygota</taxon>
        <taxon>Neoptera</taxon>
        <taxon>Endopterygota</taxon>
        <taxon>Hymenoptera</taxon>
        <taxon>Apocrita</taxon>
        <taxon>Ichneumonoidea</taxon>
        <taxon>Braconidae</taxon>
        <taxon>Euphorinae</taxon>
        <taxon>Microctonus</taxon>
    </lineage>
</organism>
<dbReference type="EMBL" id="JAQQBR010001836">
    <property type="protein sequence ID" value="KAK0159598.1"/>
    <property type="molecule type" value="Genomic_DNA"/>
</dbReference>
<reference evidence="1" key="2">
    <citation type="submission" date="2023-03" db="EMBL/GenBank/DDBJ databases">
        <authorList>
            <person name="Inwood S.N."/>
            <person name="Skelly J.G."/>
            <person name="Guhlin J."/>
            <person name="Harrop T.W.R."/>
            <person name="Goldson S.G."/>
            <person name="Dearden P.K."/>
        </authorList>
    </citation>
    <scope>NUCLEOTIDE SEQUENCE</scope>
    <source>
        <strain evidence="1">Lincoln</strain>
        <tissue evidence="1">Whole body</tissue>
    </source>
</reference>
<evidence type="ECO:0000313" key="2">
    <source>
        <dbReference type="Proteomes" id="UP001168972"/>
    </source>
</evidence>
<sequence>MGSTPHYAREAALRRDLARGSVCGNGSSEVGTKETEGWLTRWLGDTTEGCLRRIKHGPSVYAPLAAGPSDAAPLEGLRIVSNDGRRLESQCCVSYTSRFSSTKELCLPELCHVIYGSSSSSNLREKKKEEPLFGQCFSTICEGPR</sequence>
<evidence type="ECO:0000313" key="1">
    <source>
        <dbReference type="EMBL" id="KAK0159598.1"/>
    </source>
</evidence>
<gene>
    <name evidence="1" type="ORF">PV327_010694</name>
</gene>